<evidence type="ECO:0000313" key="9">
    <source>
        <dbReference type="EMBL" id="KAJ9708368.1"/>
    </source>
</evidence>
<dbReference type="GO" id="GO:0016491">
    <property type="term" value="F:oxidoreductase activity"/>
    <property type="evidence" value="ECO:0007669"/>
    <property type="project" value="UniProtKB-KW"/>
</dbReference>
<keyword evidence="6" id="KW-0325">Glycoprotein</keyword>
<dbReference type="Proteomes" id="UP001168098">
    <property type="component" value="Unassembled WGS sequence"/>
</dbReference>
<keyword evidence="4" id="KW-0560">Oxidoreductase</keyword>
<evidence type="ECO:0000256" key="7">
    <source>
        <dbReference type="SAM" id="Phobius"/>
    </source>
</evidence>
<evidence type="ECO:0000256" key="3">
    <source>
        <dbReference type="ARBA" id="ARBA00022729"/>
    </source>
</evidence>
<dbReference type="GO" id="GO:0046872">
    <property type="term" value="F:metal ion binding"/>
    <property type="evidence" value="ECO:0007669"/>
    <property type="project" value="UniProtKB-KW"/>
</dbReference>
<protein>
    <submittedName>
        <fullName evidence="9">Uncharacterized protein</fullName>
    </submittedName>
</protein>
<organism evidence="9 10">
    <name type="scientific">Vitis rotundifolia</name>
    <name type="common">Muscadine grape</name>
    <dbReference type="NCBI Taxonomy" id="103349"/>
    <lineage>
        <taxon>Eukaryota</taxon>
        <taxon>Viridiplantae</taxon>
        <taxon>Streptophyta</taxon>
        <taxon>Embryophyta</taxon>
        <taxon>Tracheophyta</taxon>
        <taxon>Spermatophyta</taxon>
        <taxon>Magnoliopsida</taxon>
        <taxon>eudicotyledons</taxon>
        <taxon>Gunneridae</taxon>
        <taxon>Pentapetalae</taxon>
        <taxon>rosids</taxon>
        <taxon>Vitales</taxon>
        <taxon>Vitaceae</taxon>
        <taxon>Viteae</taxon>
        <taxon>Vitis</taxon>
    </lineage>
</organism>
<evidence type="ECO:0000256" key="4">
    <source>
        <dbReference type="ARBA" id="ARBA00023002"/>
    </source>
</evidence>
<keyword evidence="2" id="KW-0479">Metal-binding</keyword>
<proteinExistence type="predicted"/>
<evidence type="ECO:0000256" key="1">
    <source>
        <dbReference type="ARBA" id="ARBA00001935"/>
    </source>
</evidence>
<evidence type="ECO:0000256" key="2">
    <source>
        <dbReference type="ARBA" id="ARBA00022723"/>
    </source>
</evidence>
<dbReference type="InterPro" id="IPR008972">
    <property type="entry name" value="Cupredoxin"/>
</dbReference>
<keyword evidence="10" id="KW-1185">Reference proteome</keyword>
<name>A0AA39E4Q6_VITRO</name>
<comment type="caution">
    <text evidence="9">The sequence shown here is derived from an EMBL/GenBank/DDBJ whole genome shotgun (WGS) entry which is preliminary data.</text>
</comment>
<accession>A0AA39E4Q6</accession>
<evidence type="ECO:0000256" key="6">
    <source>
        <dbReference type="ARBA" id="ARBA00023180"/>
    </source>
</evidence>
<keyword evidence="7" id="KW-1133">Transmembrane helix</keyword>
<feature type="chain" id="PRO_5041303359" evidence="8">
    <location>
        <begin position="25"/>
        <end position="176"/>
    </location>
</feature>
<keyword evidence="7" id="KW-0812">Transmembrane</keyword>
<dbReference type="AlphaFoldDB" id="A0AA39E4Q6"/>
<evidence type="ECO:0000313" key="10">
    <source>
        <dbReference type="Proteomes" id="UP001168098"/>
    </source>
</evidence>
<feature type="signal peptide" evidence="8">
    <location>
        <begin position="1"/>
        <end position="24"/>
    </location>
</feature>
<gene>
    <name evidence="9" type="ORF">PVL29_000422</name>
</gene>
<dbReference type="EMBL" id="JARBHA010000001">
    <property type="protein sequence ID" value="KAJ9708368.1"/>
    <property type="molecule type" value="Genomic_DNA"/>
</dbReference>
<evidence type="ECO:0000256" key="8">
    <source>
        <dbReference type="SAM" id="SignalP"/>
    </source>
</evidence>
<sequence length="176" mass="20035">MMVMEKILLFHLPSLALLGGVVEATWSDDRLIKISMLKMFVDELPDMPKILGFEVVNGVPVSKSLQIGFFFFFFFLGFLLLSNFFSKFHRDLPPTRVFAYGTSNNTATVPGPTIEALYGVDTYKGVPTVVHLHGGMDEPQSDRNANSWFTRGFRERGPAWTQKKYHYYNIQQPGNM</sequence>
<feature type="transmembrane region" description="Helical" evidence="7">
    <location>
        <begin position="67"/>
        <end position="86"/>
    </location>
</feature>
<keyword evidence="3 8" id="KW-0732">Signal</keyword>
<keyword evidence="7" id="KW-0472">Membrane</keyword>
<comment type="cofactor">
    <cofactor evidence="1">
        <name>Cu cation</name>
        <dbReference type="ChEBI" id="CHEBI:23378"/>
    </cofactor>
</comment>
<keyword evidence="5" id="KW-0186">Copper</keyword>
<dbReference type="GO" id="GO:0016036">
    <property type="term" value="P:cellular response to phosphate starvation"/>
    <property type="evidence" value="ECO:0007669"/>
    <property type="project" value="InterPro"/>
</dbReference>
<dbReference type="PANTHER" id="PTHR48461:SF1">
    <property type="entry name" value="MULTICOPPER OXIDASE LPR1-LIKE"/>
    <property type="match status" value="1"/>
</dbReference>
<dbReference type="InterPro" id="IPR052152">
    <property type="entry name" value="LPR1/LPR2"/>
</dbReference>
<dbReference type="Gene3D" id="2.60.40.420">
    <property type="entry name" value="Cupredoxins - blue copper proteins"/>
    <property type="match status" value="1"/>
</dbReference>
<dbReference type="PANTHER" id="PTHR48461">
    <property type="entry name" value="MULTICOPPER OXIDASE LPR1-LIKE"/>
    <property type="match status" value="1"/>
</dbReference>
<evidence type="ECO:0000256" key="5">
    <source>
        <dbReference type="ARBA" id="ARBA00023008"/>
    </source>
</evidence>
<reference evidence="9 10" key="1">
    <citation type="journal article" date="2023" name="BMC Biotechnol.">
        <title>Vitis rotundifolia cv Carlos genome sequencing.</title>
        <authorList>
            <person name="Huff M."/>
            <person name="Hulse-Kemp A."/>
            <person name="Scheffler B."/>
            <person name="Youngblood R."/>
            <person name="Simpson S."/>
            <person name="Babiker E."/>
            <person name="Staton M."/>
        </authorList>
    </citation>
    <scope>NUCLEOTIDE SEQUENCE [LARGE SCALE GENOMIC DNA]</scope>
    <source>
        <tissue evidence="9">Leaf</tissue>
    </source>
</reference>